<name>U2S4T0_9ACTN</name>
<dbReference type="EMBL" id="ACVN02000077">
    <property type="protein sequence ID" value="ERK60713.1"/>
    <property type="molecule type" value="Genomic_DNA"/>
</dbReference>
<dbReference type="AlphaFoldDB" id="U2S4T0"/>
<sequence length="59" mass="6572">MIDVQEAGLERHVTREGSSRWTVRAKREITYDVIVSRQLFSVSNPTLATMGDVPAARGI</sequence>
<protein>
    <submittedName>
        <fullName evidence="1">Uncharacterized protein</fullName>
    </submittedName>
</protein>
<accession>U2S4T0</accession>
<comment type="caution">
    <text evidence="1">The sequence shown here is derived from an EMBL/GenBank/DDBJ whole genome shotgun (WGS) entry which is preliminary data.</text>
</comment>
<reference evidence="1" key="1">
    <citation type="submission" date="2013-08" db="EMBL/GenBank/DDBJ databases">
        <authorList>
            <person name="Durkin A.S."/>
            <person name="Haft D.R."/>
            <person name="McCorrison J."/>
            <person name="Torralba M."/>
            <person name="Gillis M."/>
            <person name="Haft D.H."/>
            <person name="Methe B."/>
            <person name="Sutton G."/>
            <person name="Nelson K.E."/>
        </authorList>
    </citation>
    <scope>NUCLEOTIDE SEQUENCE [LARGE SCALE GENOMIC DNA]</scope>
    <source>
        <strain evidence="1">F0233</strain>
    </source>
</reference>
<organism evidence="1 2">
    <name type="scientific">Propionibacterium acidifaciens F0233</name>
    <dbReference type="NCBI Taxonomy" id="553198"/>
    <lineage>
        <taxon>Bacteria</taxon>
        <taxon>Bacillati</taxon>
        <taxon>Actinomycetota</taxon>
        <taxon>Actinomycetes</taxon>
        <taxon>Propionibacteriales</taxon>
        <taxon>Propionibacteriaceae</taxon>
        <taxon>Propionibacterium</taxon>
    </lineage>
</organism>
<evidence type="ECO:0000313" key="2">
    <source>
        <dbReference type="Proteomes" id="UP000017052"/>
    </source>
</evidence>
<evidence type="ECO:0000313" key="1">
    <source>
        <dbReference type="EMBL" id="ERK60713.1"/>
    </source>
</evidence>
<dbReference type="Proteomes" id="UP000017052">
    <property type="component" value="Unassembled WGS sequence"/>
</dbReference>
<gene>
    <name evidence="1" type="ORF">HMPREF0682_1044</name>
</gene>
<keyword evidence="2" id="KW-1185">Reference proteome</keyword>
<proteinExistence type="predicted"/>